<dbReference type="InterPro" id="IPR021744">
    <property type="entry name" value="CbiG_N"/>
</dbReference>
<comment type="caution">
    <text evidence="3">The sequence shown here is derived from an EMBL/GenBank/DDBJ whole genome shotgun (WGS) entry which is preliminary data.</text>
</comment>
<reference evidence="3" key="1">
    <citation type="submission" date="2021-10" db="EMBL/GenBank/DDBJ databases">
        <title>Anaerobic single-cell dispensing facilitates the cultivation of human gut bacteria.</title>
        <authorList>
            <person name="Afrizal A."/>
        </authorList>
    </citation>
    <scope>NUCLEOTIDE SEQUENCE</scope>
    <source>
        <strain evidence="3">CLA-AA-H204</strain>
    </source>
</reference>
<protein>
    <submittedName>
        <fullName evidence="3">Cobalt-precorrin 5A hydrolase</fullName>
    </submittedName>
</protein>
<dbReference type="PANTHER" id="PTHR37477">
    <property type="entry name" value="COBALT-PRECORRIN-5A HYDROLASE"/>
    <property type="match status" value="1"/>
</dbReference>
<dbReference type="InterPro" id="IPR036518">
    <property type="entry name" value="CobE/GbiG_C_sf"/>
</dbReference>
<keyword evidence="3" id="KW-0378">Hydrolase</keyword>
<dbReference type="Gene3D" id="3.30.420.180">
    <property type="entry name" value="CobE/GbiG C-terminal domain"/>
    <property type="match status" value="1"/>
</dbReference>
<dbReference type="Pfam" id="PF01890">
    <property type="entry name" value="CbiG_C"/>
    <property type="match status" value="1"/>
</dbReference>
<name>A0AAW4W947_9FIRM</name>
<evidence type="ECO:0000313" key="4">
    <source>
        <dbReference type="Proteomes" id="UP001198893"/>
    </source>
</evidence>
<dbReference type="AlphaFoldDB" id="A0AAW4W947"/>
<feature type="domain" description="Cobalamin synthesis G N-terminal" evidence="2">
    <location>
        <begin position="50"/>
        <end position="130"/>
    </location>
</feature>
<dbReference type="InterPro" id="IPR052553">
    <property type="entry name" value="CbiG_hydrolase"/>
</dbReference>
<dbReference type="InterPro" id="IPR038029">
    <property type="entry name" value="GbiG_N_sf"/>
</dbReference>
<dbReference type="Pfam" id="PF11760">
    <property type="entry name" value="CbiG_N"/>
    <property type="match status" value="1"/>
</dbReference>
<dbReference type="RefSeq" id="WP_227709657.1">
    <property type="nucleotide sequence ID" value="NZ_JAJEQW010000002.1"/>
</dbReference>
<evidence type="ECO:0000259" key="1">
    <source>
        <dbReference type="Pfam" id="PF01890"/>
    </source>
</evidence>
<dbReference type="PANTHER" id="PTHR37477:SF1">
    <property type="entry name" value="COBALT-PRECORRIN-5A HYDROLASE"/>
    <property type="match status" value="1"/>
</dbReference>
<gene>
    <name evidence="3" type="ORF">LKD47_03095</name>
</gene>
<evidence type="ECO:0000313" key="3">
    <source>
        <dbReference type="EMBL" id="MCC2241293.1"/>
    </source>
</evidence>
<organism evidence="3 4">
    <name type="scientific">Roseburia amylophila</name>
    <dbReference type="NCBI Taxonomy" id="2981794"/>
    <lineage>
        <taxon>Bacteria</taxon>
        <taxon>Bacillati</taxon>
        <taxon>Bacillota</taxon>
        <taxon>Clostridia</taxon>
        <taxon>Lachnospirales</taxon>
        <taxon>Lachnospiraceae</taxon>
        <taxon>Roseburia</taxon>
    </lineage>
</organism>
<dbReference type="SUPFAM" id="SSF159672">
    <property type="entry name" value="CbiG N-terminal domain-like"/>
    <property type="match status" value="1"/>
</dbReference>
<dbReference type="GO" id="GO:0009236">
    <property type="term" value="P:cobalamin biosynthetic process"/>
    <property type="evidence" value="ECO:0007669"/>
    <property type="project" value="InterPro"/>
</dbReference>
<sequence>MQSLKWSVISFTEKGAELAEKIKRLSKEQQLPCEIHTYHGRKQVENLNAWTKEQFSLRNAIIFIGACGIAVRTIAPFLKDKLTDSPVLVLDEAGNYVIPLLSGHVGGANEIALLLAELLGAVPVITTATDINNAFAIDVFAKKHDLSIDKKEGIKNVSAKVLEKKKLSMTIAPEYATKVDVAIGTPEDGQKPEPLLTLIPKEYILGIGCRRNKEEQELKAFAESCLKEAGVDWKQIRAIASIDKKKDEKAILKLAAEHGIPFLVFDAETLSRVPGTFDTSAFVASQVGVDNVCERAAMAACRDNGRLVLQKRAENGMTLAIAKEDWRLTLYEE</sequence>
<feature type="domain" description="CobE/GbiG C-terminal" evidence="1">
    <location>
        <begin position="204"/>
        <end position="322"/>
    </location>
</feature>
<dbReference type="EMBL" id="JAJEQW010000002">
    <property type="protein sequence ID" value="MCC2241293.1"/>
    <property type="molecule type" value="Genomic_DNA"/>
</dbReference>
<dbReference type="Proteomes" id="UP001198893">
    <property type="component" value="Unassembled WGS sequence"/>
</dbReference>
<accession>A0AAW4W947</accession>
<dbReference type="Gene3D" id="3.40.50.11220">
    <property type="match status" value="1"/>
</dbReference>
<proteinExistence type="predicted"/>
<evidence type="ECO:0000259" key="2">
    <source>
        <dbReference type="Pfam" id="PF11760"/>
    </source>
</evidence>
<dbReference type="GO" id="GO:0016787">
    <property type="term" value="F:hydrolase activity"/>
    <property type="evidence" value="ECO:0007669"/>
    <property type="project" value="UniProtKB-KW"/>
</dbReference>
<dbReference type="SUPFAM" id="SSF159664">
    <property type="entry name" value="CobE/GbiG C-terminal domain-like"/>
    <property type="match status" value="1"/>
</dbReference>
<dbReference type="InterPro" id="IPR002750">
    <property type="entry name" value="CobE/GbiG_C"/>
</dbReference>